<reference evidence="2" key="1">
    <citation type="submission" date="2022-11" db="UniProtKB">
        <authorList>
            <consortium name="WormBaseParasite"/>
        </authorList>
    </citation>
    <scope>IDENTIFICATION</scope>
</reference>
<keyword evidence="1" id="KW-1185">Reference proteome</keyword>
<dbReference type="AlphaFoldDB" id="A0A915HNM7"/>
<protein>
    <submittedName>
        <fullName evidence="2">Uncharacterized protein</fullName>
    </submittedName>
</protein>
<name>A0A915HNM7_ROMCU</name>
<dbReference type="Proteomes" id="UP000887565">
    <property type="component" value="Unplaced"/>
</dbReference>
<sequence>MPKITDIRYEFRDQTSPVYIYPPKISIVSDNCNITSRYEFDASHLFYVVENPSYQTPGQWQISMGQNVRYDAARPAKKREKLFQPARYA</sequence>
<dbReference type="WBParaSite" id="nRc.2.0.1.t02952-RA">
    <property type="protein sequence ID" value="nRc.2.0.1.t02952-RA"/>
    <property type="gene ID" value="nRc.2.0.1.g02952"/>
</dbReference>
<accession>A0A915HNM7</accession>
<evidence type="ECO:0000313" key="1">
    <source>
        <dbReference type="Proteomes" id="UP000887565"/>
    </source>
</evidence>
<organism evidence="1 2">
    <name type="scientific">Romanomermis culicivorax</name>
    <name type="common">Nematode worm</name>
    <dbReference type="NCBI Taxonomy" id="13658"/>
    <lineage>
        <taxon>Eukaryota</taxon>
        <taxon>Metazoa</taxon>
        <taxon>Ecdysozoa</taxon>
        <taxon>Nematoda</taxon>
        <taxon>Enoplea</taxon>
        <taxon>Dorylaimia</taxon>
        <taxon>Mermithida</taxon>
        <taxon>Mermithoidea</taxon>
        <taxon>Mermithidae</taxon>
        <taxon>Romanomermis</taxon>
    </lineage>
</organism>
<proteinExistence type="predicted"/>
<evidence type="ECO:0000313" key="2">
    <source>
        <dbReference type="WBParaSite" id="nRc.2.0.1.t02952-RA"/>
    </source>
</evidence>